<dbReference type="AlphaFoldDB" id="A0A892HZA7"/>
<accession>A0A892HZA7</accession>
<organism evidence="1 2">
    <name type="scientific">Burkholderia dolosa</name>
    <dbReference type="NCBI Taxonomy" id="152500"/>
    <lineage>
        <taxon>Bacteria</taxon>
        <taxon>Pseudomonadati</taxon>
        <taxon>Pseudomonadota</taxon>
        <taxon>Betaproteobacteria</taxon>
        <taxon>Burkholderiales</taxon>
        <taxon>Burkholderiaceae</taxon>
        <taxon>Burkholderia</taxon>
        <taxon>Burkholderia cepacia complex</taxon>
    </lineage>
</organism>
<dbReference type="RefSeq" id="WP_123806797.1">
    <property type="nucleotide sequence ID" value="NZ_CABVPR010000074.1"/>
</dbReference>
<proteinExistence type="predicted"/>
<reference evidence="1 2" key="1">
    <citation type="submission" date="2021-02" db="EMBL/GenBank/DDBJ databases">
        <title>FDA dAtabase for Regulatory Grade micrObial Sequences (FDA-ARGOS): Supporting development and validation of Infectious Disease Dx tests.</title>
        <authorList>
            <person name="Minogue T."/>
            <person name="Wolcott M."/>
            <person name="Wasieloski L."/>
            <person name="Aguilar W."/>
            <person name="Moore D."/>
            <person name="Jaissle J."/>
            <person name="Tallon L."/>
            <person name="Sadzewicz L."/>
            <person name="Zhao X."/>
            <person name="Boylan J."/>
            <person name="Ott S."/>
            <person name="Bowen H."/>
            <person name="Vavikolanu K."/>
            <person name="Mehta A."/>
            <person name="Aluvathingal J."/>
            <person name="Nadendla S."/>
            <person name="Yan Y."/>
            <person name="Sichtig H."/>
        </authorList>
    </citation>
    <scope>NUCLEOTIDE SEQUENCE [LARGE SCALE GENOMIC DNA]</scope>
    <source>
        <strain evidence="1 2">FDAARGOS_1272</strain>
    </source>
</reference>
<sequence length="76" mass="8610">MAKALRGRVRGAGRPRGTVRERIGDVERVAGTLRGNARCGCADAVHVKKRAERRRFSRTMRGAQCRRNVRRIVNRP</sequence>
<name>A0A892HZA7_9BURK</name>
<protein>
    <submittedName>
        <fullName evidence="1">Uncharacterized protein</fullName>
    </submittedName>
</protein>
<dbReference type="EMBL" id="CP069482">
    <property type="protein sequence ID" value="QRO76185.1"/>
    <property type="molecule type" value="Genomic_DNA"/>
</dbReference>
<dbReference type="Proteomes" id="UP000625568">
    <property type="component" value="Chromosome 1"/>
</dbReference>
<evidence type="ECO:0000313" key="1">
    <source>
        <dbReference type="EMBL" id="QRO76185.1"/>
    </source>
</evidence>
<keyword evidence="2" id="KW-1185">Reference proteome</keyword>
<evidence type="ECO:0000313" key="2">
    <source>
        <dbReference type="Proteomes" id="UP000625568"/>
    </source>
</evidence>
<dbReference type="GeneID" id="93126879"/>
<gene>
    <name evidence="1" type="ORF">I6K02_09590</name>
</gene>